<dbReference type="GO" id="GO:0003727">
    <property type="term" value="F:single-stranded RNA binding"/>
    <property type="evidence" value="ECO:0000318"/>
    <property type="project" value="GO_Central"/>
</dbReference>
<name>Q9TXN7_CAEEL</name>
<feature type="region of interest" description="Disordered" evidence="2">
    <location>
        <begin position="310"/>
        <end position="336"/>
    </location>
</feature>
<dbReference type="GeneID" id="178560"/>
<dbReference type="PaxDb" id="6239-T22H9.3"/>
<dbReference type="OMA" id="WMQEPRL"/>
<dbReference type="STRING" id="6239.T22H9.3.1"/>
<accession>Q9TXN7</accession>
<protein>
    <submittedName>
        <fullName evidence="5">PAZ domain-containing protein</fullName>
    </submittedName>
</protein>
<dbReference type="InterPro" id="IPR012337">
    <property type="entry name" value="RNaseH-like_sf"/>
</dbReference>
<dbReference type="OrthoDB" id="10252740at2759"/>
<dbReference type="PANTHER" id="PTHR22891">
    <property type="entry name" value="EUKARYOTIC TRANSLATION INITIATION FACTOR 2C"/>
    <property type="match status" value="1"/>
</dbReference>
<dbReference type="CDD" id="cd02846">
    <property type="entry name" value="PAZ_argonaute_like"/>
    <property type="match status" value="1"/>
</dbReference>
<dbReference type="CDD" id="cd02826">
    <property type="entry name" value="Piwi-like"/>
    <property type="match status" value="1"/>
</dbReference>
<dbReference type="InParanoid" id="Q9TXN7"/>
<dbReference type="FunCoup" id="Q9TXN7">
    <property type="interactions" value="11"/>
</dbReference>
<reference evidence="5 6" key="1">
    <citation type="journal article" date="1998" name="Science">
        <title>Genome sequence of the nematode C. elegans: a platform for investigating biology.</title>
        <authorList>
            <consortium name="The C. elegans sequencing consortium"/>
            <person name="Sulson J.E."/>
            <person name="Waterston R."/>
        </authorList>
    </citation>
    <scope>NUCLEOTIDE SEQUENCE [LARGE SCALE GENOMIC DNA]</scope>
    <source>
        <strain evidence="5 6">Bristol N2</strain>
    </source>
</reference>
<organism evidence="5 6">
    <name type="scientific">Caenorhabditis elegans</name>
    <dbReference type="NCBI Taxonomy" id="6239"/>
    <lineage>
        <taxon>Eukaryota</taxon>
        <taxon>Metazoa</taxon>
        <taxon>Ecdysozoa</taxon>
        <taxon>Nematoda</taxon>
        <taxon>Chromadorea</taxon>
        <taxon>Rhabditida</taxon>
        <taxon>Rhabditina</taxon>
        <taxon>Rhabditomorpha</taxon>
        <taxon>Rhabditoidea</taxon>
        <taxon>Rhabditidae</taxon>
        <taxon>Peloderinae</taxon>
        <taxon>Caenorhabditis</taxon>
    </lineage>
</organism>
<dbReference type="InterPro" id="IPR036397">
    <property type="entry name" value="RNaseH_sf"/>
</dbReference>
<dbReference type="HOGENOM" id="CLU_012806_0_0_1"/>
<dbReference type="KEGG" id="cel:CELE_T22H9.3"/>
<dbReference type="Gene3D" id="3.40.50.2300">
    <property type="match status" value="1"/>
</dbReference>
<dbReference type="eggNOG" id="KOG1041">
    <property type="taxonomic scope" value="Eukaryota"/>
</dbReference>
<dbReference type="PhylomeDB" id="Q9TXN7"/>
<dbReference type="SMR" id="Q9TXN7"/>
<dbReference type="InterPro" id="IPR057272">
    <property type="entry name" value="Piwi_nem"/>
</dbReference>
<dbReference type="GO" id="GO:0035194">
    <property type="term" value="P:regulatory ncRNA-mediated post-transcriptional gene silencing"/>
    <property type="evidence" value="ECO:0000318"/>
    <property type="project" value="GO_Central"/>
</dbReference>
<dbReference type="Bgee" id="WBGene00020707">
    <property type="expression patterns" value="Expressed in adult organism and 1 other cell type or tissue"/>
</dbReference>
<dbReference type="Proteomes" id="UP000001940">
    <property type="component" value="Chromosome V"/>
</dbReference>
<evidence type="ECO:0000259" key="3">
    <source>
        <dbReference type="PROSITE" id="PS50821"/>
    </source>
</evidence>
<dbReference type="GO" id="GO:0036464">
    <property type="term" value="C:cytoplasmic ribonucleoprotein granule"/>
    <property type="evidence" value="ECO:0000318"/>
    <property type="project" value="GO_Central"/>
</dbReference>
<comment type="similarity">
    <text evidence="1">Belongs to the argonaute family.</text>
</comment>
<keyword evidence="6" id="KW-1185">Reference proteome</keyword>
<dbReference type="GO" id="GO:0004521">
    <property type="term" value="F:RNA endonuclease activity"/>
    <property type="evidence" value="ECO:0000318"/>
    <property type="project" value="GO_Central"/>
</dbReference>
<feature type="region of interest" description="Disordered" evidence="2">
    <location>
        <begin position="1"/>
        <end position="51"/>
    </location>
</feature>
<gene>
    <name evidence="5 7" type="primary">wago-10</name>
    <name evidence="5" type="ORF">CELE_T22H9.3</name>
    <name evidence="7" type="ORF">T22H9.3</name>
</gene>
<evidence type="ECO:0000256" key="1">
    <source>
        <dbReference type="RuleBase" id="RU361178"/>
    </source>
</evidence>
<dbReference type="UCSC" id="T22H9.3">
    <property type="organism name" value="c. elegans"/>
</dbReference>
<dbReference type="InterPro" id="IPR003165">
    <property type="entry name" value="Piwi"/>
</dbReference>
<dbReference type="Pfam" id="PF02170">
    <property type="entry name" value="PAZ"/>
    <property type="match status" value="1"/>
</dbReference>
<dbReference type="SUPFAM" id="SSF53098">
    <property type="entry name" value="Ribonuclease H-like"/>
    <property type="match status" value="1"/>
</dbReference>
<dbReference type="PeptideAtlas" id="Q9TXN7"/>
<dbReference type="Pfam" id="PF02171">
    <property type="entry name" value="Piwi"/>
    <property type="match status" value="1"/>
</dbReference>
<dbReference type="InterPro" id="IPR036085">
    <property type="entry name" value="PAZ_dom_sf"/>
</dbReference>
<dbReference type="Pfam" id="PF25128">
    <property type="entry name" value="HRDE1_NRDE3_N"/>
    <property type="match status" value="1"/>
</dbReference>
<dbReference type="SMART" id="SM00950">
    <property type="entry name" value="Piwi"/>
    <property type="match status" value="1"/>
</dbReference>
<dbReference type="CTD" id="178560"/>
<dbReference type="SUPFAM" id="SSF101690">
    <property type="entry name" value="PAZ domain"/>
    <property type="match status" value="1"/>
</dbReference>
<feature type="compositionally biased region" description="Basic and acidic residues" evidence="2">
    <location>
        <begin position="310"/>
        <end position="321"/>
    </location>
</feature>
<dbReference type="WormBase" id="T22H9.3">
    <property type="protein sequence ID" value="CE20101"/>
    <property type="gene ID" value="WBGene00020707"/>
    <property type="gene designation" value="wago-10"/>
</dbReference>
<dbReference type="Gene3D" id="3.30.420.10">
    <property type="entry name" value="Ribonuclease H-like superfamily/Ribonuclease H"/>
    <property type="match status" value="1"/>
</dbReference>
<feature type="domain" description="PAZ" evidence="3">
    <location>
        <begin position="332"/>
        <end position="440"/>
    </location>
</feature>
<feature type="compositionally biased region" description="Polar residues" evidence="2">
    <location>
        <begin position="1"/>
        <end position="10"/>
    </location>
</feature>
<dbReference type="PROSITE" id="PS50821">
    <property type="entry name" value="PAZ"/>
    <property type="match status" value="1"/>
</dbReference>
<dbReference type="GO" id="GO:0005634">
    <property type="term" value="C:nucleus"/>
    <property type="evidence" value="ECO:0000318"/>
    <property type="project" value="GO_Central"/>
</dbReference>
<proteinExistence type="inferred from homology"/>
<dbReference type="InterPro" id="IPR056992">
    <property type="entry name" value="HRDE1/NRDE-3-like_N"/>
</dbReference>
<dbReference type="EMBL" id="BX284605">
    <property type="protein sequence ID" value="CCD74233.1"/>
    <property type="molecule type" value="Genomic_DNA"/>
</dbReference>
<evidence type="ECO:0000313" key="6">
    <source>
        <dbReference type="Proteomes" id="UP000001940"/>
    </source>
</evidence>
<dbReference type="RefSeq" id="NP_503177.1">
    <property type="nucleotide sequence ID" value="NM_070776.5"/>
</dbReference>
<dbReference type="AGR" id="WB:WBGene00020707"/>
<evidence type="ECO:0000259" key="4">
    <source>
        <dbReference type="PROSITE" id="PS50822"/>
    </source>
</evidence>
<evidence type="ECO:0000313" key="7">
    <source>
        <dbReference type="WormBase" id="T22H9.3"/>
    </source>
</evidence>
<dbReference type="PIR" id="F88925">
    <property type="entry name" value="F88925"/>
</dbReference>
<dbReference type="GO" id="GO:0035198">
    <property type="term" value="F:miRNA binding"/>
    <property type="evidence" value="ECO:0000318"/>
    <property type="project" value="GO_Central"/>
</dbReference>
<sequence length="990" mass="112231">MPTTVQNPSPTGFLPQIPFRIPKRTRRSSEVDVPATKRPAPPLTSSTSLPTRDSFSIIETRDVQLNMFALNISGMPRKIQRFHVDTLIKGKNGKIFNVNHGVLANSGDINSHNKRLAQHALMQKFHKKRRELFGQHDYHILAYDCANTLYLPDGVYLGRNEEECTFKSDDFSPEQWNITSKLSRKKDYTYVMKIRPSGFIYTSGEEASEVANRMELTRCVEIVTSQKLNNSDYCQFGNDTFSFRAQPVSEPDATSEIRSGFAKVSRIVEGRNGKNEMLMAIDTKASPFYKSTSVLNFVCGKYLEKRGSSRNDYRGRGDYNRKKTGGGSTDAPDHQDVAEVERSLEYRENRQQIEEALKGLLVSAAHLKNSTNLIMISRVAETNSETTKFMTNNGEREISVADHYLEAYNYRLKYPKMPLVVSKRFRDECFYPMELLQVAPGQRIKDHKMSAAVQMAMKGQKSTLPQKHVDLVKHVLSRNLKLDRNLYMDAFGIKLESAELVKLQSKILPPPQIKFKDEVYMPKMGNPVFRTNGRFVDPADINAVAIVVFDRAIDMRQAENFCDRLSCYCRENGITVKKSSRDWPIREINSEDSVAIKNAMEKWFSKGVNILVAIAKEKKPDVHDVLKYYEASVGLQTIQVCKQTVDMMLSSGGRQTADNVMRKFNLKCGGTNFFVQIPRSVNGRTVCADAHLLNEKLFERVQFIGFDISHGASRTLFDRSTGKMDGEVSIVGVSYSLSHSTHLGGFAYMQTQKEYKLQKLDEVFPKCVDSYRNHTGRLPSKIVIYRIGAGEGDFKRVKEEVDKIRGTFNRIQPDYRPQLVVIIAQRDSHVRVFPAHITGSKAGQQNVTSGTCVDSVITSLGHQEFILSSQMPLLGTVRPCKYTILTNDPNWTKTEITHLTYFRAFGHQVSYQPPSFPDVLYAAENLAKRGRNNYKVHQRFVNLQAVERSVIAENSDLVSEEMREQLAAAIVDEMSAAINGMTISKRNFWA</sequence>
<dbReference type="InterPro" id="IPR003100">
    <property type="entry name" value="PAZ_dom"/>
</dbReference>
<dbReference type="Gene3D" id="2.170.260.10">
    <property type="entry name" value="paz domain"/>
    <property type="match status" value="1"/>
</dbReference>
<dbReference type="AlphaFoldDB" id="Q9TXN7"/>
<dbReference type="SMART" id="SM00949">
    <property type="entry name" value="PAZ"/>
    <property type="match status" value="1"/>
</dbReference>
<evidence type="ECO:0000313" key="5">
    <source>
        <dbReference type="EMBL" id="CCD74233.1"/>
    </source>
</evidence>
<feature type="domain" description="Piwi" evidence="4">
    <location>
        <begin position="609"/>
        <end position="935"/>
    </location>
</feature>
<dbReference type="PROSITE" id="PS50822">
    <property type="entry name" value="PIWI"/>
    <property type="match status" value="1"/>
</dbReference>
<evidence type="ECO:0000256" key="2">
    <source>
        <dbReference type="SAM" id="MobiDB-lite"/>
    </source>
</evidence>
<dbReference type="GO" id="GO:0016442">
    <property type="term" value="C:RISC complex"/>
    <property type="evidence" value="ECO:0000318"/>
    <property type="project" value="GO_Central"/>
</dbReference>
<dbReference type="GO" id="GO:0005737">
    <property type="term" value="C:cytoplasm"/>
    <property type="evidence" value="ECO:0000318"/>
    <property type="project" value="GO_Central"/>
</dbReference>